<proteinExistence type="predicted"/>
<feature type="chain" id="PRO_5046714687" evidence="1">
    <location>
        <begin position="25"/>
        <end position="411"/>
    </location>
</feature>
<keyword evidence="3" id="KW-1185">Reference proteome</keyword>
<gene>
    <name evidence="2" type="ORF">ACFQU0_11530</name>
</gene>
<organism evidence="2 3">
    <name type="scientific">Hydrogenophaga defluvii</name>
    <dbReference type="NCBI Taxonomy" id="249410"/>
    <lineage>
        <taxon>Bacteria</taxon>
        <taxon>Pseudomonadati</taxon>
        <taxon>Pseudomonadota</taxon>
        <taxon>Betaproteobacteria</taxon>
        <taxon>Burkholderiales</taxon>
        <taxon>Comamonadaceae</taxon>
        <taxon>Hydrogenophaga</taxon>
    </lineage>
</organism>
<dbReference type="EMBL" id="JBHTBZ010000027">
    <property type="protein sequence ID" value="MFC7461052.1"/>
    <property type="molecule type" value="Genomic_DNA"/>
</dbReference>
<comment type="caution">
    <text evidence="2">The sequence shown here is derived from an EMBL/GenBank/DDBJ whole genome shotgun (WGS) entry which is preliminary data.</text>
</comment>
<sequence length="411" mass="43022">MQKLKRSLKLAALPLFLAASTANAAGSTGDITNQTDLTTGIAEIILPNITPNDAGEGVRKAISQFGIPATLSYRPIANTTPARPGQPSTMQVEVLGTPARAYVCDGGFAELRKRPAATANAFIQVAEGTQVCLYNFKAGVKAYVVFNRIVRSQSLTAGLFKGITTAIQGKDEDRIAKELKWSIDEIKKVYPGALIQRISIPGKPVEEPDMEAVAKILPAEVSPAAAAMTAVATAVPATQVALVAQAPAGSVQAKVNARKDLNAMGLPYHSAEQFHQAVSRKDDVAVGLFLAGGGVDPSTADASGVSALAVAERIGAHDILVMFKNHDTMKTPPAAPVVSAAAATPSAVPAQASAQGQPLPDIPAEIKVQIDQQIDAMPLTPEQKEAQRRAQYLSVQKLLRSVDSIKASTNQ</sequence>
<dbReference type="RefSeq" id="WP_382200875.1">
    <property type="nucleotide sequence ID" value="NZ_JBHTBZ010000027.1"/>
</dbReference>
<protein>
    <submittedName>
        <fullName evidence="2">Uncharacterized protein</fullName>
    </submittedName>
</protein>
<accession>A0ABW2SC93</accession>
<evidence type="ECO:0000256" key="1">
    <source>
        <dbReference type="SAM" id="SignalP"/>
    </source>
</evidence>
<feature type="signal peptide" evidence="1">
    <location>
        <begin position="1"/>
        <end position="24"/>
    </location>
</feature>
<keyword evidence="1" id="KW-0732">Signal</keyword>
<dbReference type="Proteomes" id="UP001596457">
    <property type="component" value="Unassembled WGS sequence"/>
</dbReference>
<evidence type="ECO:0000313" key="2">
    <source>
        <dbReference type="EMBL" id="MFC7461052.1"/>
    </source>
</evidence>
<name>A0ABW2SC93_9BURK</name>
<reference evidence="3" key="1">
    <citation type="journal article" date="2019" name="Int. J. Syst. Evol. Microbiol.">
        <title>The Global Catalogue of Microorganisms (GCM) 10K type strain sequencing project: providing services to taxonomists for standard genome sequencing and annotation.</title>
        <authorList>
            <consortium name="The Broad Institute Genomics Platform"/>
            <consortium name="The Broad Institute Genome Sequencing Center for Infectious Disease"/>
            <person name="Wu L."/>
            <person name="Ma J."/>
        </authorList>
    </citation>
    <scope>NUCLEOTIDE SEQUENCE [LARGE SCALE GENOMIC DNA]</scope>
    <source>
        <strain evidence="3">CCUG 53903</strain>
    </source>
</reference>
<evidence type="ECO:0000313" key="3">
    <source>
        <dbReference type="Proteomes" id="UP001596457"/>
    </source>
</evidence>